<gene>
    <name evidence="4" type="ORF">BJEO58_01158</name>
</gene>
<feature type="region of interest" description="Disordered" evidence="1">
    <location>
        <begin position="398"/>
        <end position="464"/>
    </location>
</feature>
<dbReference type="GO" id="GO:0004175">
    <property type="term" value="F:endopeptidase activity"/>
    <property type="evidence" value="ECO:0007669"/>
    <property type="project" value="UniProtKB-ARBA"/>
</dbReference>
<feature type="transmembrane region" description="Helical" evidence="2">
    <location>
        <begin position="241"/>
        <end position="265"/>
    </location>
</feature>
<keyword evidence="2" id="KW-0472">Membrane</keyword>
<organism evidence="4 5">
    <name type="scientific">Brevibacterium jeotgali</name>
    <dbReference type="NCBI Taxonomy" id="1262550"/>
    <lineage>
        <taxon>Bacteria</taxon>
        <taxon>Bacillati</taxon>
        <taxon>Actinomycetota</taxon>
        <taxon>Actinomycetes</taxon>
        <taxon>Micrococcales</taxon>
        <taxon>Brevibacteriaceae</taxon>
        <taxon>Brevibacterium</taxon>
    </lineage>
</organism>
<dbReference type="GO" id="GO:0080120">
    <property type="term" value="P:CAAX-box protein maturation"/>
    <property type="evidence" value="ECO:0007669"/>
    <property type="project" value="UniProtKB-ARBA"/>
</dbReference>
<proteinExistence type="predicted"/>
<keyword evidence="2" id="KW-0812">Transmembrane</keyword>
<feature type="transmembrane region" description="Helical" evidence="2">
    <location>
        <begin position="332"/>
        <end position="350"/>
    </location>
</feature>
<dbReference type="Proteomes" id="UP000234462">
    <property type="component" value="Unassembled WGS sequence"/>
</dbReference>
<feature type="compositionally biased region" description="Pro residues" evidence="1">
    <location>
        <begin position="1"/>
        <end position="23"/>
    </location>
</feature>
<keyword evidence="4" id="KW-0645">Protease</keyword>
<feature type="compositionally biased region" description="Low complexity" evidence="1">
    <location>
        <begin position="29"/>
        <end position="50"/>
    </location>
</feature>
<sequence>MTDNVPPPPDQNEPLPDPGPQPGPYVYSPPTGEQPGGPQQVAHPGAAPGYPGAPPGGPSSGPAAHGMPPSGAYPAGASPAGTYPAGAHPAAAFGAPLDTRDPHTPHPGLPFGSSYRTPRSRWWKGAISIVVVIAVMLLFSLLFSIVAVMADMVLGMQSLDALSEGRISMTPAVLAATNLSLIAGAGAALIAHRWINGVRIGYFHSVAPGLRWRWLLISFAIAAPVYLLFAASSFLDPTYQSLTFSGTTLAFLCIIILTTPLQAAAEEYMFRGVVQRSVGGWFRSNRWGFIVGTAVSATAFSAAHFAADVWLIVYYLLFGVLLSVLTQRTGGLESAIAIHTANNVFLLIVASLSDQMDAGFDRSAGTGGPFMLVPLALLAAIVAGLSWFAKRRRLARTTGGADTAAEASPATGPIPISTGETSAGAESLTQDVAGTGPGHTSATTGPIPTDIGRSSPHTEHRPGE</sequence>
<evidence type="ECO:0000256" key="2">
    <source>
        <dbReference type="SAM" id="Phobius"/>
    </source>
</evidence>
<name>A0A2H1L5B4_9MICO</name>
<dbReference type="InterPro" id="IPR052710">
    <property type="entry name" value="CAAX_protease"/>
</dbReference>
<feature type="transmembrane region" description="Helical" evidence="2">
    <location>
        <begin position="170"/>
        <end position="191"/>
    </location>
</feature>
<protein>
    <submittedName>
        <fullName evidence="4">Membrane protease YdiL, CAAX protease family</fullName>
    </submittedName>
</protein>
<feature type="transmembrane region" description="Helical" evidence="2">
    <location>
        <begin position="286"/>
        <end position="303"/>
    </location>
</feature>
<dbReference type="AlphaFoldDB" id="A0A2H1L5B4"/>
<keyword evidence="2" id="KW-1133">Transmembrane helix</keyword>
<keyword evidence="5" id="KW-1185">Reference proteome</keyword>
<evidence type="ECO:0000313" key="5">
    <source>
        <dbReference type="Proteomes" id="UP000234462"/>
    </source>
</evidence>
<evidence type="ECO:0000259" key="3">
    <source>
        <dbReference type="Pfam" id="PF02517"/>
    </source>
</evidence>
<feature type="compositionally biased region" description="Polar residues" evidence="1">
    <location>
        <begin position="427"/>
        <end position="446"/>
    </location>
</feature>
<keyword evidence="4" id="KW-0378">Hydrolase</keyword>
<evidence type="ECO:0000313" key="4">
    <source>
        <dbReference type="EMBL" id="SMY11573.1"/>
    </source>
</evidence>
<dbReference type="PANTHER" id="PTHR36435">
    <property type="entry name" value="SLR1288 PROTEIN"/>
    <property type="match status" value="1"/>
</dbReference>
<dbReference type="EMBL" id="FXZM01000004">
    <property type="protein sequence ID" value="SMY11573.1"/>
    <property type="molecule type" value="Genomic_DNA"/>
</dbReference>
<feature type="domain" description="CAAX prenyl protease 2/Lysostaphin resistance protein A-like" evidence="3">
    <location>
        <begin position="251"/>
        <end position="345"/>
    </location>
</feature>
<accession>A0A2H1L5B4</accession>
<feature type="transmembrane region" description="Helical" evidence="2">
    <location>
        <begin position="212"/>
        <end position="235"/>
    </location>
</feature>
<feature type="transmembrane region" description="Helical" evidence="2">
    <location>
        <begin position="370"/>
        <end position="389"/>
    </location>
</feature>
<feature type="region of interest" description="Disordered" evidence="1">
    <location>
        <begin position="91"/>
        <end position="112"/>
    </location>
</feature>
<feature type="transmembrane region" description="Helical" evidence="2">
    <location>
        <begin position="126"/>
        <end position="150"/>
    </location>
</feature>
<evidence type="ECO:0000256" key="1">
    <source>
        <dbReference type="SAM" id="MobiDB-lite"/>
    </source>
</evidence>
<dbReference type="InterPro" id="IPR003675">
    <property type="entry name" value="Rce1/LyrA-like_dom"/>
</dbReference>
<feature type="region of interest" description="Disordered" evidence="1">
    <location>
        <begin position="1"/>
        <end position="75"/>
    </location>
</feature>
<reference evidence="5" key="1">
    <citation type="submission" date="2017-03" db="EMBL/GenBank/DDBJ databases">
        <authorList>
            <person name="Monnet C."/>
        </authorList>
    </citation>
    <scope>NUCLEOTIDE SEQUENCE [LARGE SCALE GENOMIC DNA]</scope>
    <source>
        <strain evidence="5">SJ5-8</strain>
    </source>
</reference>
<dbReference type="Pfam" id="PF02517">
    <property type="entry name" value="Rce1-like"/>
    <property type="match status" value="1"/>
</dbReference>
<dbReference type="PANTHER" id="PTHR36435:SF1">
    <property type="entry name" value="CAAX AMINO TERMINAL PROTEASE FAMILY PROTEIN"/>
    <property type="match status" value="1"/>
</dbReference>
<dbReference type="RefSeq" id="WP_246075918.1">
    <property type="nucleotide sequence ID" value="NZ_FXZM01000004.1"/>
</dbReference>
<dbReference type="GO" id="GO:0006508">
    <property type="term" value="P:proteolysis"/>
    <property type="evidence" value="ECO:0007669"/>
    <property type="project" value="UniProtKB-KW"/>
</dbReference>
<feature type="compositionally biased region" description="Low complexity" evidence="1">
    <location>
        <begin position="60"/>
        <end position="75"/>
    </location>
</feature>
<feature type="transmembrane region" description="Helical" evidence="2">
    <location>
        <begin position="309"/>
        <end position="325"/>
    </location>
</feature>